<gene>
    <name evidence="3" type="ORF">DBX24_00580</name>
</gene>
<feature type="compositionally biased region" description="Polar residues" evidence="1">
    <location>
        <begin position="23"/>
        <end position="38"/>
    </location>
</feature>
<reference evidence="3 4" key="1">
    <citation type="submission" date="2018-04" db="EMBL/GenBank/DDBJ databases">
        <title>Characteristic and Complete Genome Sequencing of A Novel Member of Infective Endocarditis Causative Bacteria: Bergeyella cardium QL-PH.</title>
        <authorList>
            <person name="Pan H."/>
            <person name="Sun E."/>
            <person name="Zhang Y."/>
        </authorList>
    </citation>
    <scope>NUCLEOTIDE SEQUENCE [LARGE SCALE GENOMIC DNA]</scope>
    <source>
        <strain evidence="3 4">HPQL</strain>
    </source>
</reference>
<evidence type="ECO:0000313" key="3">
    <source>
        <dbReference type="EMBL" id="QHN64489.1"/>
    </source>
</evidence>
<proteinExistence type="predicted"/>
<dbReference type="EMBL" id="CP029149">
    <property type="protein sequence ID" value="QHN64489.1"/>
    <property type="molecule type" value="Genomic_DNA"/>
</dbReference>
<accession>A0A6P1QRU3</accession>
<keyword evidence="4" id="KW-1185">Reference proteome</keyword>
<dbReference type="Proteomes" id="UP000464318">
    <property type="component" value="Chromosome"/>
</dbReference>
<dbReference type="OrthoDB" id="1099822at2"/>
<protein>
    <submittedName>
        <fullName evidence="3">Uncharacterized protein</fullName>
    </submittedName>
</protein>
<evidence type="ECO:0000313" key="4">
    <source>
        <dbReference type="Proteomes" id="UP000464318"/>
    </source>
</evidence>
<organism evidence="3 4">
    <name type="scientific">Bergeyella cardium</name>
    <dbReference type="NCBI Taxonomy" id="1585976"/>
    <lineage>
        <taxon>Bacteria</taxon>
        <taxon>Pseudomonadati</taxon>
        <taxon>Bacteroidota</taxon>
        <taxon>Flavobacteriia</taxon>
        <taxon>Flavobacteriales</taxon>
        <taxon>Weeksellaceae</taxon>
        <taxon>Bergeyella</taxon>
    </lineage>
</organism>
<dbReference type="RefSeq" id="WP_160223639.1">
    <property type="nucleotide sequence ID" value="NZ_CP029149.1"/>
</dbReference>
<keyword evidence="2" id="KW-0732">Signal</keyword>
<sequence length="148" mass="16499">MKKIVFSSVVASAMLWACNKPAQTEVSNENTPEDTSVVAQERPTGGDQDEHGCNPSTGETWSNLKQTCLRLFDDALRLNPVKQKEGEAVISAFVVFNDDKSKVEVFLTNDNKILDKTSENTFADEHYKYDAAEKALYIEGVKKYTAEN</sequence>
<dbReference type="KEGG" id="bcad:DBX24_00580"/>
<name>A0A6P1QRU3_9FLAO</name>
<dbReference type="AlphaFoldDB" id="A0A6P1QRU3"/>
<evidence type="ECO:0000256" key="2">
    <source>
        <dbReference type="SAM" id="SignalP"/>
    </source>
</evidence>
<feature type="signal peptide" evidence="2">
    <location>
        <begin position="1"/>
        <end position="22"/>
    </location>
</feature>
<evidence type="ECO:0000256" key="1">
    <source>
        <dbReference type="SAM" id="MobiDB-lite"/>
    </source>
</evidence>
<feature type="chain" id="PRO_5043433864" evidence="2">
    <location>
        <begin position="23"/>
        <end position="148"/>
    </location>
</feature>
<feature type="region of interest" description="Disordered" evidence="1">
    <location>
        <begin position="23"/>
        <end position="58"/>
    </location>
</feature>